<protein>
    <submittedName>
        <fullName evidence="1">Uncharacterized protein</fullName>
    </submittedName>
</protein>
<accession>A0A1D8NHP8</accession>
<sequence>MFTLKHFRQRPRIRQGQLQPETDLNGIAQLRFHKRIRRNKHYKIHFYNDFLSQFQKPFLLGFEDIYENLHGKLKLDKLEVRQS</sequence>
<dbReference type="GeneID" id="94583551"/>
<organism evidence="1 2">
    <name type="scientific">Yarrowia lipolytica</name>
    <name type="common">Candida lipolytica</name>
    <dbReference type="NCBI Taxonomy" id="4952"/>
    <lineage>
        <taxon>Eukaryota</taxon>
        <taxon>Fungi</taxon>
        <taxon>Dikarya</taxon>
        <taxon>Ascomycota</taxon>
        <taxon>Saccharomycotina</taxon>
        <taxon>Dipodascomycetes</taxon>
        <taxon>Dipodascales</taxon>
        <taxon>Dipodascales incertae sedis</taxon>
        <taxon>Yarrowia</taxon>
    </lineage>
</organism>
<dbReference type="AlphaFoldDB" id="A0A1D8NHP8"/>
<dbReference type="EMBL" id="CP017557">
    <property type="protein sequence ID" value="AOW05154.1"/>
    <property type="molecule type" value="Genomic_DNA"/>
</dbReference>
<name>A0A1D8NHP8_YARLL</name>
<reference evidence="1 2" key="1">
    <citation type="journal article" date="2016" name="PLoS ONE">
        <title>Sequence Assembly of Yarrowia lipolytica Strain W29/CLIB89 Shows Transposable Element Diversity.</title>
        <authorList>
            <person name="Magnan C."/>
            <person name="Yu J."/>
            <person name="Chang I."/>
            <person name="Jahn E."/>
            <person name="Kanomata Y."/>
            <person name="Wu J."/>
            <person name="Zeller M."/>
            <person name="Oakes M."/>
            <person name="Baldi P."/>
            <person name="Sandmeyer S."/>
        </authorList>
    </citation>
    <scope>NUCLEOTIDE SEQUENCE [LARGE SCALE GENOMIC DNA]</scope>
    <source>
        <strain evidence="2">CLIB89(W29)</strain>
    </source>
</reference>
<dbReference type="Proteomes" id="UP000182444">
    <property type="component" value="Chromosome 1E"/>
</dbReference>
<gene>
    <name evidence="1" type="ORF">YALI1_E11217g</name>
</gene>
<evidence type="ECO:0000313" key="1">
    <source>
        <dbReference type="EMBL" id="AOW05154.1"/>
    </source>
</evidence>
<proteinExistence type="predicted"/>
<evidence type="ECO:0000313" key="2">
    <source>
        <dbReference type="Proteomes" id="UP000182444"/>
    </source>
</evidence>
<dbReference type="RefSeq" id="XP_068139042.1">
    <property type="nucleotide sequence ID" value="XM_068282941.1"/>
</dbReference>
<dbReference type="VEuPathDB" id="FungiDB:YALI1_E11217g"/>